<gene>
    <name evidence="3" type="ORF">OXD698_LOCUS24944</name>
</gene>
<proteinExistence type="predicted"/>
<feature type="transmembrane region" description="Helical" evidence="2">
    <location>
        <begin position="819"/>
        <end position="846"/>
    </location>
</feature>
<keyword evidence="2" id="KW-0812">Transmembrane</keyword>
<sequence length="1799" mass="204638">MSISVRFRTLFDFVKSHLFQVNLFNAGTQSEVIIRGERRTTRLYVILLIISLLILTLYYSVISYSQLVIIKSPTIDQYYSVAEYISLDCPCSTIAIEYQEFVQIEPHYHELCQSDFVSDEWIETLLDLYEERWDKSIATDFAGLAVFQFRAIRSLCQLAKDRIDDDLQLFQYTYFITSHLISQELFLDQISSSITNFINVTPKTFLRTLHFVQDITAQSLFMTGAASPSVLPIEQYRNRLYIDFGIIPYPGNTYAFADGSTCVCSSPTATSCMGPVTFGSNIVPGFQTGCYMLSALMNSTLEAFYNQTFIDIISSDSGDTFQRLNSSNPNLKFDILLSQMFVNVWSNTTSFENYFQKCAPTLCQYTINQKHNLWAIILILVSLFGGLSAAFRFLTPILILNVWPIISRMIFRRRTQLPQPVINELIPAYSISQRIKILFQLMKQMVIELNLFKSIPPSQDEVILRKERHQTRLYLILLVIGIVTLTIFTSARDQSIIVTVESPSLTNFIDLYEQYPTTLTCPCSQITLQYNEFISDIKAQYYEICLSEFITSRWINLQFFQNPGRVHFTNDIRYQSQIHFQLLSTLCSIANQTIEDNLESFYQTTFVTNQVLSLSSFQTQVNLIVEQFKTNLPESYQRTLQLIQMNSEINQFIVPANSKFEYITDEYGAELYQLKSAVNLYSYRIICNLNTDCSCVSSSNGDCILQTMIAKTAKTFNIPGMFQTWFPLQSVLISTLECFYNDTYFAEIIRLIDRRISSNNFSTLQLSLLSSNDSQYDQINVLANKLFVQSWNNESSYQSYFNQCHPLTCQYSYQSRFNIIYVITTIVGLLGGLSIVLRLIIPPVIISTSQIRNYMMYCCRRRQTDIVSNVEAKPVKQGFHNRLRFLIIFVKEYIVKLNLFTTIPPSEDENILRRSRQMTRIYIILVIISILILAAYTALTQETATVTVKSPTLSTYTELFNDHSSTLECSCSQIAVKYNKFISQFEPEYHIICSSTFTSSEWFDSFYNLAENSNIGLNNDDFRVYARAQFQAVSQMCSLSKNILNLSSSIWLQTDFVTANVITREEFTTQIEALIEEFKRNTFSEFLQTFQLIQVTNNANQLATKYSSNWQFIVRSDYYSSIRDDSLILLGAKIAQISLNTISLPVTYEDDSCSCIQNSSCSILPGFAFRLSNQSLRQTLPGFRIGCLILDSLLQSTFSCLYNQTCLNFLLTTNYYAKPFPANIISDSSSSSSQNTIIETYLEQLFTTNWNPQVSYDDYFSECAPKSCQYTYLIKFNQVYFLTTMIALLGGLTKGLHFLVALVAMIIFKIYDNGKKNQVVPSSQQSNIIIDESNDQNIEVVPVPQMSTIEITDDPNEEEIKTLKMNTNWTIRICVSLLIITAIVVASVIWFENKNIDNISTTMSTIVIETTSITATESTTTSTDYCYMTFENQSRTYSIGLGGRAFAVGDLNKDLILDLVVTNYDDSTISVLLGNENGTFMMQQIHSTGNESYPRQITIGDFNNDTFLDLAVTISMINQIAIFFGITPNGAFNTVPHIFDTGYYFNCTYNGIEAADCNGDGYIDLVIGGFCQYNVNFSVLLCAINSGDGYNYATTGLYHLNLIHDDSIVIGDFDNDGQKNDISVITIDNLVYTVPPINGFVDATYDNYKHTKNYVYESPRSIILGKFNDDEFDDLALVSSQSDTLQILLAYGDGTFTQQIYLTDSYPTSVSRINFNNDSIDDLVVLSGNQTLSIYLGTNIGLFHRHTVSFYIGQTTIDQCVPPLKVADLNQDGKDDLICIDQRASSIRVLLGTLCNKHI</sequence>
<keyword evidence="2" id="KW-1133">Transmembrane helix</keyword>
<feature type="transmembrane region" description="Helical" evidence="2">
    <location>
        <begin position="473"/>
        <end position="491"/>
    </location>
</feature>
<feature type="transmembrane region" description="Helical" evidence="2">
    <location>
        <begin position="1279"/>
        <end position="1308"/>
    </location>
</feature>
<dbReference type="EMBL" id="CAJOAZ010002341">
    <property type="protein sequence ID" value="CAF3919591.1"/>
    <property type="molecule type" value="Genomic_DNA"/>
</dbReference>
<name>A0A819IIS7_9BILA</name>
<comment type="caution">
    <text evidence="3">The sequence shown here is derived from an EMBL/GenBank/DDBJ whole genome shotgun (WGS) entry which is preliminary data.</text>
</comment>
<reference evidence="3" key="1">
    <citation type="submission" date="2021-02" db="EMBL/GenBank/DDBJ databases">
        <authorList>
            <person name="Nowell W R."/>
        </authorList>
    </citation>
    <scope>NUCLEOTIDE SEQUENCE</scope>
</reference>
<keyword evidence="2" id="KW-0472">Membrane</keyword>
<dbReference type="Proteomes" id="UP000663844">
    <property type="component" value="Unassembled WGS sequence"/>
</dbReference>
<evidence type="ECO:0000313" key="4">
    <source>
        <dbReference type="Proteomes" id="UP000663844"/>
    </source>
</evidence>
<feature type="transmembrane region" description="Helical" evidence="2">
    <location>
        <begin position="1369"/>
        <end position="1391"/>
    </location>
</feature>
<feature type="transmembrane region" description="Helical" evidence="2">
    <location>
        <begin position="43"/>
        <end position="62"/>
    </location>
</feature>
<evidence type="ECO:0000313" key="3">
    <source>
        <dbReference type="EMBL" id="CAF3919591.1"/>
    </source>
</evidence>
<dbReference type="InterPro" id="IPR028994">
    <property type="entry name" value="Integrin_alpha_N"/>
</dbReference>
<keyword evidence="1" id="KW-0732">Signal</keyword>
<evidence type="ECO:0000256" key="2">
    <source>
        <dbReference type="SAM" id="Phobius"/>
    </source>
</evidence>
<feature type="transmembrane region" description="Helical" evidence="2">
    <location>
        <begin position="921"/>
        <end position="939"/>
    </location>
</feature>
<evidence type="ECO:0000256" key="1">
    <source>
        <dbReference type="ARBA" id="ARBA00022729"/>
    </source>
</evidence>
<accession>A0A819IIS7</accession>
<dbReference type="PANTHER" id="PTHR46580">
    <property type="entry name" value="SENSOR KINASE-RELATED"/>
    <property type="match status" value="1"/>
</dbReference>
<dbReference type="Gene3D" id="2.130.10.130">
    <property type="entry name" value="Integrin alpha, N-terminal"/>
    <property type="match status" value="1"/>
</dbReference>
<organism evidence="3 4">
    <name type="scientific">Adineta steineri</name>
    <dbReference type="NCBI Taxonomy" id="433720"/>
    <lineage>
        <taxon>Eukaryota</taxon>
        <taxon>Metazoa</taxon>
        <taxon>Spiralia</taxon>
        <taxon>Gnathifera</taxon>
        <taxon>Rotifera</taxon>
        <taxon>Eurotatoria</taxon>
        <taxon>Bdelloidea</taxon>
        <taxon>Adinetida</taxon>
        <taxon>Adinetidae</taxon>
        <taxon>Adineta</taxon>
    </lineage>
</organism>
<feature type="transmembrane region" description="Helical" evidence="2">
    <location>
        <begin position="373"/>
        <end position="406"/>
    </location>
</feature>
<protein>
    <submittedName>
        <fullName evidence="3">Uncharacterized protein</fullName>
    </submittedName>
</protein>
<dbReference type="Pfam" id="PF13517">
    <property type="entry name" value="FG-GAP_3"/>
    <property type="match status" value="2"/>
</dbReference>
<dbReference type="InterPro" id="IPR013517">
    <property type="entry name" value="FG-GAP"/>
</dbReference>
<dbReference type="SUPFAM" id="SSF69318">
    <property type="entry name" value="Integrin alpha N-terminal domain"/>
    <property type="match status" value="2"/>
</dbReference>